<proteinExistence type="predicted"/>
<name>A0A8J6NFP0_9CHLR</name>
<evidence type="ECO:0000313" key="1">
    <source>
        <dbReference type="EMBL" id="MBC8333771.1"/>
    </source>
</evidence>
<dbReference type="AlphaFoldDB" id="A0A8J6NFP0"/>
<evidence type="ECO:0000313" key="2">
    <source>
        <dbReference type="Proteomes" id="UP000614469"/>
    </source>
</evidence>
<protein>
    <submittedName>
        <fullName evidence="1">Uncharacterized protein</fullName>
    </submittedName>
</protein>
<dbReference type="EMBL" id="JACNJN010000025">
    <property type="protein sequence ID" value="MBC8333771.1"/>
    <property type="molecule type" value="Genomic_DNA"/>
</dbReference>
<comment type="caution">
    <text evidence="1">The sequence shown here is derived from an EMBL/GenBank/DDBJ whole genome shotgun (WGS) entry which is preliminary data.</text>
</comment>
<sequence>MSDVKPLNWKHEPGIGYHVVRRNDGGMHYTFTDLSKATVVHWKKFAEEHLFDADRLTRNLYDLRQVEDVPEEALRAAIRLNSDPSARKIRLAVVVANEEAANAIRKVAALADTNFAADIHIYTDLEEAESWLSKPLDQFA</sequence>
<organism evidence="1 2">
    <name type="scientific">Candidatus Desulfolinea nitratireducens</name>
    <dbReference type="NCBI Taxonomy" id="2841698"/>
    <lineage>
        <taxon>Bacteria</taxon>
        <taxon>Bacillati</taxon>
        <taxon>Chloroflexota</taxon>
        <taxon>Anaerolineae</taxon>
        <taxon>Anaerolineales</taxon>
        <taxon>Anaerolineales incertae sedis</taxon>
        <taxon>Candidatus Desulfolinea</taxon>
    </lineage>
</organism>
<dbReference type="Proteomes" id="UP000614469">
    <property type="component" value="Unassembled WGS sequence"/>
</dbReference>
<accession>A0A8J6NFP0</accession>
<gene>
    <name evidence="1" type="ORF">H8E29_00760</name>
</gene>
<reference evidence="1 2" key="1">
    <citation type="submission" date="2020-08" db="EMBL/GenBank/DDBJ databases">
        <title>Bridging the membrane lipid divide: bacteria of the FCB group superphylum have the potential to synthesize archaeal ether lipids.</title>
        <authorList>
            <person name="Villanueva L."/>
            <person name="Von Meijenfeldt F.A.B."/>
            <person name="Westbye A.B."/>
            <person name="Yadav S."/>
            <person name="Hopmans E.C."/>
            <person name="Dutilh B.E."/>
            <person name="Sinninghe Damste J.S."/>
        </authorList>
    </citation>
    <scope>NUCLEOTIDE SEQUENCE [LARGE SCALE GENOMIC DNA]</scope>
    <source>
        <strain evidence="1">NIOZ-UU36</strain>
    </source>
</reference>